<evidence type="ECO:0000256" key="4">
    <source>
        <dbReference type="ARBA" id="ARBA00023136"/>
    </source>
</evidence>
<dbReference type="Proteomes" id="UP000015104">
    <property type="component" value="Unassembled WGS sequence"/>
</dbReference>
<dbReference type="Pfam" id="PF01602">
    <property type="entry name" value="Adaptin_N"/>
    <property type="match status" value="1"/>
</dbReference>
<evidence type="ECO:0000256" key="2">
    <source>
        <dbReference type="ARBA" id="ARBA00022448"/>
    </source>
</evidence>
<keyword evidence="2" id="KW-0813">Transport</keyword>
<dbReference type="InterPro" id="IPR011989">
    <property type="entry name" value="ARM-like"/>
</dbReference>
<proteinExistence type="predicted"/>
<keyword evidence="7" id="KW-1185">Reference proteome</keyword>
<accession>T1K0V0</accession>
<reference evidence="7" key="1">
    <citation type="submission" date="2011-08" db="EMBL/GenBank/DDBJ databases">
        <authorList>
            <person name="Rombauts S."/>
        </authorList>
    </citation>
    <scope>NUCLEOTIDE SEQUENCE</scope>
    <source>
        <strain evidence="7">London</strain>
    </source>
</reference>
<dbReference type="PANTHER" id="PTHR22780">
    <property type="entry name" value="ADAPTIN, ALPHA/GAMMA/EPSILON"/>
    <property type="match status" value="1"/>
</dbReference>
<dbReference type="GO" id="GO:0006886">
    <property type="term" value="P:intracellular protein transport"/>
    <property type="evidence" value="ECO:0007669"/>
    <property type="project" value="InterPro"/>
</dbReference>
<dbReference type="InterPro" id="IPR016024">
    <property type="entry name" value="ARM-type_fold"/>
</dbReference>
<dbReference type="EMBL" id="CAEY01001145">
    <property type="status" value="NOT_ANNOTATED_CDS"/>
    <property type="molecule type" value="Genomic_DNA"/>
</dbReference>
<name>T1K0V0_TETUR</name>
<sequence>MHKGKICMISGGVPKCLRNKIESQAEKLFEKKNQLILIERLLKSFFVNAFYSVQWSIEIINDILFFCPLFADKRISYLGENDLNSQIQYVVGLALCALGRICFTEISRDLSGEVERLIKSSNAYIKKKAAICAAQIRKIPDFMEMFLPASRTLLTEKNQPYA</sequence>
<dbReference type="GO" id="GO:0030117">
    <property type="term" value="C:membrane coat"/>
    <property type="evidence" value="ECO:0007669"/>
    <property type="project" value="InterPro"/>
</dbReference>
<dbReference type="GO" id="GO:0012505">
    <property type="term" value="C:endomembrane system"/>
    <property type="evidence" value="ECO:0007669"/>
    <property type="project" value="UniProtKB-SubCell"/>
</dbReference>
<dbReference type="eggNOG" id="KOG1062">
    <property type="taxonomic scope" value="Eukaryota"/>
</dbReference>
<evidence type="ECO:0000256" key="3">
    <source>
        <dbReference type="ARBA" id="ARBA00022927"/>
    </source>
</evidence>
<organism evidence="6 7">
    <name type="scientific">Tetranychus urticae</name>
    <name type="common">Two-spotted spider mite</name>
    <dbReference type="NCBI Taxonomy" id="32264"/>
    <lineage>
        <taxon>Eukaryota</taxon>
        <taxon>Metazoa</taxon>
        <taxon>Ecdysozoa</taxon>
        <taxon>Arthropoda</taxon>
        <taxon>Chelicerata</taxon>
        <taxon>Arachnida</taxon>
        <taxon>Acari</taxon>
        <taxon>Acariformes</taxon>
        <taxon>Trombidiformes</taxon>
        <taxon>Prostigmata</taxon>
        <taxon>Eleutherengona</taxon>
        <taxon>Raphignathae</taxon>
        <taxon>Tetranychoidea</taxon>
        <taxon>Tetranychidae</taxon>
        <taxon>Tetranychus</taxon>
    </lineage>
</organism>
<evidence type="ECO:0000313" key="6">
    <source>
        <dbReference type="EnsemblMetazoa" id="tetur03g09140.1"/>
    </source>
</evidence>
<evidence type="ECO:0000313" key="7">
    <source>
        <dbReference type="Proteomes" id="UP000015104"/>
    </source>
</evidence>
<dbReference type="AlphaFoldDB" id="T1K0V0"/>
<dbReference type="GO" id="GO:0016192">
    <property type="term" value="P:vesicle-mediated transport"/>
    <property type="evidence" value="ECO:0007669"/>
    <property type="project" value="InterPro"/>
</dbReference>
<dbReference type="EnsemblMetazoa" id="tetur03g09140.1">
    <property type="protein sequence ID" value="tetur03g09140.1"/>
    <property type="gene ID" value="tetur03g09140"/>
</dbReference>
<dbReference type="SUPFAM" id="SSF48371">
    <property type="entry name" value="ARM repeat"/>
    <property type="match status" value="1"/>
</dbReference>
<dbReference type="Gene3D" id="1.25.10.10">
    <property type="entry name" value="Leucine-rich Repeat Variant"/>
    <property type="match status" value="1"/>
</dbReference>
<dbReference type="InterPro" id="IPR050840">
    <property type="entry name" value="Adaptor_Complx_Large_Subunit"/>
</dbReference>
<evidence type="ECO:0000259" key="5">
    <source>
        <dbReference type="Pfam" id="PF01602"/>
    </source>
</evidence>
<keyword evidence="4" id="KW-0472">Membrane</keyword>
<feature type="domain" description="Clathrin/coatomer adaptor adaptin-like N-terminal" evidence="5">
    <location>
        <begin position="80"/>
        <end position="158"/>
    </location>
</feature>
<dbReference type="HOGENOM" id="CLU_1637569_0_0_1"/>
<dbReference type="STRING" id="32264.T1K0V0"/>
<dbReference type="InterPro" id="IPR002553">
    <property type="entry name" value="Clathrin/coatomer_adapt-like_N"/>
</dbReference>
<protein>
    <recommendedName>
        <fullName evidence="5">Clathrin/coatomer adaptor adaptin-like N-terminal domain-containing protein</fullName>
    </recommendedName>
</protein>
<comment type="subcellular location">
    <subcellularLocation>
        <location evidence="1">Endomembrane system</location>
    </subcellularLocation>
</comment>
<evidence type="ECO:0000256" key="1">
    <source>
        <dbReference type="ARBA" id="ARBA00004308"/>
    </source>
</evidence>
<reference evidence="6" key="2">
    <citation type="submission" date="2015-06" db="UniProtKB">
        <authorList>
            <consortium name="EnsemblMetazoa"/>
        </authorList>
    </citation>
    <scope>IDENTIFICATION</scope>
</reference>
<keyword evidence="3" id="KW-0653">Protein transport</keyword>